<dbReference type="PIRSF" id="PIRSF037215">
    <property type="entry name" value="Peptidase_M20B"/>
    <property type="match status" value="1"/>
</dbReference>
<sequence>MTNILDRFLNYISFETTSDESSETCPSTKRQLKLGNYLVEELKSLGIDAEIDENGYVYGEIKGNTKTEKTLGFIAHMDTAPDMSGKDVKAKIIENYDGCDIKLNDDFTTSVSDFPFLKDLKGETIITTDGTTLLGADDKAGIAIIISAVEELLKDKNAKYGDIKIAFTPDEEIGRGADRFDVKKFGADFAFTVDGGPLGELEYETFNAASAKIKIQGKNVHPGSAKDTMVNSQLIAMEFNSMLPVNERPEYTEGYEGFSLLLNMEGSVEFTKMNYIIRNHSRERFEDMKNLFEEIANFLNKKYDNRVKLEIKDQYYNMREVLENHIEIIDLAKEAFEKSGVTPKIGPVRGGTDGSKLSFMGLPTPNIFTGGYNYHGRYELVSLDQMQKSKEVVKNIIKLLAEKN</sequence>
<comment type="caution">
    <text evidence="11">The sequence shown here is derived from an EMBL/GenBank/DDBJ whole genome shotgun (WGS) entry which is preliminary data.</text>
</comment>
<name>A0ABV1J021_9FIRM</name>
<dbReference type="HAMAP" id="MF_00550">
    <property type="entry name" value="Aminopeptidase_M20"/>
    <property type="match status" value="1"/>
</dbReference>
<dbReference type="InterPro" id="IPR001261">
    <property type="entry name" value="ArgE/DapE_CS"/>
</dbReference>
<dbReference type="Pfam" id="PF01546">
    <property type="entry name" value="Peptidase_M20"/>
    <property type="match status" value="1"/>
</dbReference>
<comment type="catalytic activity">
    <reaction evidence="1 9">
        <text>Release of the N-terminal residue from a tripeptide.</text>
        <dbReference type="EC" id="3.4.11.4"/>
    </reaction>
</comment>
<feature type="binding site" evidence="9">
    <location>
        <position position="375"/>
    </location>
    <ligand>
        <name>Zn(2+)</name>
        <dbReference type="ChEBI" id="CHEBI:29105"/>
        <label>2</label>
    </ligand>
</feature>
<keyword evidence="3 9" id="KW-0031">Aminopeptidase</keyword>
<keyword evidence="9" id="KW-0963">Cytoplasm</keyword>
<evidence type="ECO:0000256" key="9">
    <source>
        <dbReference type="HAMAP-Rule" id="MF_00550"/>
    </source>
</evidence>
<evidence type="ECO:0000256" key="4">
    <source>
        <dbReference type="ARBA" id="ARBA00022670"/>
    </source>
</evidence>
<evidence type="ECO:0000256" key="7">
    <source>
        <dbReference type="ARBA" id="ARBA00022833"/>
    </source>
</evidence>
<dbReference type="Gene3D" id="3.30.70.360">
    <property type="match status" value="1"/>
</dbReference>
<dbReference type="SUPFAM" id="SSF55031">
    <property type="entry name" value="Bacterial exopeptidase dimerisation domain"/>
    <property type="match status" value="1"/>
</dbReference>
<evidence type="ECO:0000256" key="8">
    <source>
        <dbReference type="ARBA" id="ARBA00023049"/>
    </source>
</evidence>
<gene>
    <name evidence="9 11" type="primary">pepT</name>
    <name evidence="11" type="ORF">AAA073_03515</name>
</gene>
<evidence type="ECO:0000256" key="6">
    <source>
        <dbReference type="ARBA" id="ARBA00022801"/>
    </source>
</evidence>
<feature type="binding site" evidence="9">
    <location>
        <position position="137"/>
    </location>
    <ligand>
        <name>Zn(2+)</name>
        <dbReference type="ChEBI" id="CHEBI:29105"/>
        <label>1</label>
    </ligand>
</feature>
<feature type="active site" description="Proton acceptor" evidence="9">
    <location>
        <position position="171"/>
    </location>
</feature>
<feature type="binding site" evidence="9">
    <location>
        <position position="172"/>
    </location>
    <ligand>
        <name>Zn(2+)</name>
        <dbReference type="ChEBI" id="CHEBI:29105"/>
        <label>2</label>
    </ligand>
</feature>
<dbReference type="Gene3D" id="3.40.630.10">
    <property type="entry name" value="Zn peptidases"/>
    <property type="match status" value="1"/>
</dbReference>
<dbReference type="InterPro" id="IPR011650">
    <property type="entry name" value="Peptidase_M20_dimer"/>
</dbReference>
<evidence type="ECO:0000256" key="2">
    <source>
        <dbReference type="ARBA" id="ARBA00009692"/>
    </source>
</evidence>
<dbReference type="PANTHER" id="PTHR42994:SF1">
    <property type="entry name" value="PEPTIDASE T"/>
    <property type="match status" value="1"/>
</dbReference>
<evidence type="ECO:0000313" key="11">
    <source>
        <dbReference type="EMBL" id="MEQ3346504.1"/>
    </source>
</evidence>
<protein>
    <recommendedName>
        <fullName evidence="9">Peptidase T</fullName>
        <ecNumber evidence="9">3.4.11.4</ecNumber>
    </recommendedName>
    <alternativeName>
        <fullName evidence="9">Aminotripeptidase</fullName>
        <shortName evidence="9">Tripeptidase</shortName>
    </alternativeName>
    <alternativeName>
        <fullName evidence="9">Tripeptide aminopeptidase</fullName>
    </alternativeName>
</protein>
<keyword evidence="8 9" id="KW-0482">Metalloprotease</keyword>
<comment type="cofactor">
    <cofactor evidence="9">
        <name>Zn(2+)</name>
        <dbReference type="ChEBI" id="CHEBI:29105"/>
    </cofactor>
    <text evidence="9">Binds 2 Zn(2+) ions per subunit.</text>
</comment>
<keyword evidence="6 9" id="KW-0378">Hydrolase</keyword>
<dbReference type="PROSITE" id="PS00758">
    <property type="entry name" value="ARGE_DAPE_CPG2_1"/>
    <property type="match status" value="1"/>
</dbReference>
<dbReference type="EMBL" id="JBBNPP010000004">
    <property type="protein sequence ID" value="MEQ3346504.1"/>
    <property type="molecule type" value="Genomic_DNA"/>
</dbReference>
<feature type="binding site" evidence="9">
    <location>
        <position position="76"/>
    </location>
    <ligand>
        <name>Zn(2+)</name>
        <dbReference type="ChEBI" id="CHEBI:29105"/>
        <label>1</label>
    </ligand>
</feature>
<dbReference type="EC" id="3.4.11.4" evidence="9"/>
<keyword evidence="7 9" id="KW-0862">Zinc</keyword>
<comment type="function">
    <text evidence="9">Cleaves the N-terminal amino acid of tripeptides.</text>
</comment>
<evidence type="ECO:0000256" key="1">
    <source>
        <dbReference type="ARBA" id="ARBA00000870"/>
    </source>
</evidence>
<dbReference type="NCBIfam" id="NF009920">
    <property type="entry name" value="PRK13381.1"/>
    <property type="match status" value="1"/>
</dbReference>
<dbReference type="GO" id="GO:0045148">
    <property type="term" value="F:tripeptide aminopeptidase activity"/>
    <property type="evidence" value="ECO:0007669"/>
    <property type="project" value="UniProtKB-EC"/>
</dbReference>
<comment type="similarity">
    <text evidence="2 9">Belongs to the peptidase M20B family.</text>
</comment>
<dbReference type="RefSeq" id="WP_349188439.1">
    <property type="nucleotide sequence ID" value="NZ_JBBNPP010000004.1"/>
</dbReference>
<dbReference type="InterPro" id="IPR002933">
    <property type="entry name" value="Peptidase_M20"/>
</dbReference>
<keyword evidence="12" id="KW-1185">Reference proteome</keyword>
<feature type="domain" description="Peptidase M20 dimerisation" evidence="10">
    <location>
        <begin position="203"/>
        <end position="305"/>
    </location>
</feature>
<dbReference type="NCBIfam" id="NF003976">
    <property type="entry name" value="PRK05469.1"/>
    <property type="match status" value="1"/>
</dbReference>
<keyword evidence="5 9" id="KW-0479">Metal-binding</keyword>
<dbReference type="InterPro" id="IPR036264">
    <property type="entry name" value="Bact_exopeptidase_dim_dom"/>
</dbReference>
<feature type="active site" evidence="9">
    <location>
        <position position="78"/>
    </location>
</feature>
<organism evidence="11 12">
    <name type="scientific">Peptoniphilus senegalensis</name>
    <dbReference type="NCBI Taxonomy" id="1465757"/>
    <lineage>
        <taxon>Bacteria</taxon>
        <taxon>Bacillati</taxon>
        <taxon>Bacillota</taxon>
        <taxon>Tissierellia</taxon>
        <taxon>Tissierellales</taxon>
        <taxon>Peptoniphilaceae</taxon>
        <taxon>Peptoniphilus</taxon>
    </lineage>
</organism>
<dbReference type="InterPro" id="IPR010161">
    <property type="entry name" value="Peptidase_M20B"/>
</dbReference>
<keyword evidence="4 9" id="KW-0645">Protease</keyword>
<dbReference type="PROSITE" id="PS00759">
    <property type="entry name" value="ARGE_DAPE_CPG2_2"/>
    <property type="match status" value="1"/>
</dbReference>
<dbReference type="Pfam" id="PF07687">
    <property type="entry name" value="M20_dimer"/>
    <property type="match status" value="1"/>
</dbReference>
<evidence type="ECO:0000256" key="5">
    <source>
        <dbReference type="ARBA" id="ARBA00022723"/>
    </source>
</evidence>
<comment type="subcellular location">
    <subcellularLocation>
        <location evidence="9">Cytoplasm</location>
    </subcellularLocation>
</comment>
<feature type="binding site" evidence="9">
    <location>
        <position position="194"/>
    </location>
    <ligand>
        <name>Zn(2+)</name>
        <dbReference type="ChEBI" id="CHEBI:29105"/>
        <label>1</label>
    </ligand>
</feature>
<dbReference type="NCBIfam" id="TIGR01882">
    <property type="entry name" value="peptidase-T"/>
    <property type="match status" value="1"/>
</dbReference>
<evidence type="ECO:0000256" key="3">
    <source>
        <dbReference type="ARBA" id="ARBA00022438"/>
    </source>
</evidence>
<dbReference type="CDD" id="cd03892">
    <property type="entry name" value="M20_peptT"/>
    <property type="match status" value="1"/>
</dbReference>
<feature type="binding site" evidence="9">
    <location>
        <position position="137"/>
    </location>
    <ligand>
        <name>Zn(2+)</name>
        <dbReference type="ChEBI" id="CHEBI:29105"/>
        <label>2</label>
    </ligand>
</feature>
<dbReference type="SUPFAM" id="SSF53187">
    <property type="entry name" value="Zn-dependent exopeptidases"/>
    <property type="match status" value="1"/>
</dbReference>
<dbReference type="PANTHER" id="PTHR42994">
    <property type="entry name" value="PEPTIDASE T"/>
    <property type="match status" value="1"/>
</dbReference>
<dbReference type="Proteomes" id="UP001491691">
    <property type="component" value="Unassembled WGS sequence"/>
</dbReference>
<accession>A0ABV1J021</accession>
<proteinExistence type="inferred from homology"/>
<reference evidence="11 12" key="1">
    <citation type="submission" date="2024-04" db="EMBL/GenBank/DDBJ databases">
        <title>Human intestinal bacterial collection.</title>
        <authorList>
            <person name="Pauvert C."/>
            <person name="Hitch T.C.A."/>
            <person name="Clavel T."/>
        </authorList>
    </citation>
    <scope>NUCLEOTIDE SEQUENCE [LARGE SCALE GENOMIC DNA]</scope>
    <source>
        <strain evidence="11 12">CLA-SR-H019</strain>
    </source>
</reference>
<evidence type="ECO:0000259" key="10">
    <source>
        <dbReference type="Pfam" id="PF07687"/>
    </source>
</evidence>
<evidence type="ECO:0000313" key="12">
    <source>
        <dbReference type="Proteomes" id="UP001491691"/>
    </source>
</evidence>